<name>A0A816H5R9_ADIRI</name>
<gene>
    <name evidence="1" type="ORF">XAT740_LOCUS61190</name>
</gene>
<dbReference type="Proteomes" id="UP000663828">
    <property type="component" value="Unassembled WGS sequence"/>
</dbReference>
<comment type="caution">
    <text evidence="1">The sequence shown here is derived from an EMBL/GenBank/DDBJ whole genome shotgun (WGS) entry which is preliminary data.</text>
</comment>
<protein>
    <submittedName>
        <fullName evidence="1">Uncharacterized protein</fullName>
    </submittedName>
</protein>
<accession>A0A816H5R9</accession>
<proteinExistence type="predicted"/>
<evidence type="ECO:0000313" key="1">
    <source>
        <dbReference type="EMBL" id="CAF1683414.1"/>
    </source>
</evidence>
<feature type="non-terminal residue" evidence="1">
    <location>
        <position position="1"/>
    </location>
</feature>
<dbReference type="EMBL" id="CAJNOR010015843">
    <property type="protein sequence ID" value="CAF1683414.1"/>
    <property type="molecule type" value="Genomic_DNA"/>
</dbReference>
<organism evidence="1 2">
    <name type="scientific">Adineta ricciae</name>
    <name type="common">Rotifer</name>
    <dbReference type="NCBI Taxonomy" id="249248"/>
    <lineage>
        <taxon>Eukaryota</taxon>
        <taxon>Metazoa</taxon>
        <taxon>Spiralia</taxon>
        <taxon>Gnathifera</taxon>
        <taxon>Rotifera</taxon>
        <taxon>Eurotatoria</taxon>
        <taxon>Bdelloidea</taxon>
        <taxon>Adinetida</taxon>
        <taxon>Adinetidae</taxon>
        <taxon>Adineta</taxon>
    </lineage>
</organism>
<evidence type="ECO:0000313" key="2">
    <source>
        <dbReference type="Proteomes" id="UP000663828"/>
    </source>
</evidence>
<keyword evidence="2" id="KW-1185">Reference proteome</keyword>
<sequence>AVIEKSTRDAGENLRGDTDQSVLDALVMEYSTLNSASLSTQNESVRQLKHDNK</sequence>
<reference evidence="1" key="1">
    <citation type="submission" date="2021-02" db="EMBL/GenBank/DDBJ databases">
        <authorList>
            <person name="Nowell W R."/>
        </authorList>
    </citation>
    <scope>NUCLEOTIDE SEQUENCE</scope>
</reference>
<dbReference type="AlphaFoldDB" id="A0A816H5R9"/>